<dbReference type="KEGG" id="cate:C2869_06445"/>
<dbReference type="Gene3D" id="3.40.50.620">
    <property type="entry name" value="HUPs"/>
    <property type="match status" value="1"/>
</dbReference>
<reference evidence="2 3" key="1">
    <citation type="submission" date="2018-01" db="EMBL/GenBank/DDBJ databases">
        <title>Genome sequence of a Cantenovulum-like bacteria.</title>
        <authorList>
            <person name="Tan W.R."/>
            <person name="Lau N.-S."/>
            <person name="Go F."/>
            <person name="Amirul A.-A.A."/>
        </authorList>
    </citation>
    <scope>NUCLEOTIDE SEQUENCE [LARGE SCALE GENOMIC DNA]</scope>
    <source>
        <strain evidence="2 3">CCB-QB4</strain>
    </source>
</reference>
<organism evidence="2 3">
    <name type="scientific">Saccharobesus litoralis</name>
    <dbReference type="NCBI Taxonomy" id="2172099"/>
    <lineage>
        <taxon>Bacteria</taxon>
        <taxon>Pseudomonadati</taxon>
        <taxon>Pseudomonadota</taxon>
        <taxon>Gammaproteobacteria</taxon>
        <taxon>Alteromonadales</taxon>
        <taxon>Alteromonadaceae</taxon>
        <taxon>Saccharobesus</taxon>
    </lineage>
</organism>
<evidence type="ECO:0000313" key="2">
    <source>
        <dbReference type="EMBL" id="AWB68940.1"/>
    </source>
</evidence>
<name>A0A2S0VXU3_9ALTE</name>
<evidence type="ECO:0000313" key="3">
    <source>
        <dbReference type="Proteomes" id="UP000244441"/>
    </source>
</evidence>
<dbReference type="InterPro" id="IPR005232">
    <property type="entry name" value="LarE"/>
</dbReference>
<gene>
    <name evidence="2" type="ORF">C2869_06445</name>
</gene>
<dbReference type="PIRSF" id="PIRSF006661">
    <property type="entry name" value="PP-lp_UCP006661"/>
    <property type="match status" value="1"/>
</dbReference>
<dbReference type="InterPro" id="IPR052188">
    <property type="entry name" value="Ni-pincer_cofactor_biosynth"/>
</dbReference>
<protein>
    <submittedName>
        <fullName evidence="2">Uncharacterized protein</fullName>
    </submittedName>
</protein>
<dbReference type="EMBL" id="CP026604">
    <property type="protein sequence ID" value="AWB68940.1"/>
    <property type="molecule type" value="Genomic_DNA"/>
</dbReference>
<dbReference type="PANTHER" id="PTHR43169">
    <property type="entry name" value="EXSB FAMILY PROTEIN"/>
    <property type="match status" value="1"/>
</dbReference>
<dbReference type="OrthoDB" id="9776919at2"/>
<feature type="active site" description="Nucleophile and sulfur donor" evidence="1">
    <location>
        <position position="176"/>
    </location>
</feature>
<accession>A0A2S0VXU3</accession>
<dbReference type="InterPro" id="IPR014729">
    <property type="entry name" value="Rossmann-like_a/b/a_fold"/>
</dbReference>
<keyword evidence="3" id="KW-1185">Reference proteome</keyword>
<sequence>MLLDPQLSEKFNKLVAFADRYSQISVAVSGGIDSMLLTYLLHRFSNSQITPVHAYSPAVPAAAFARVQFYAEEYHWPLKVIDANELDDENYRRNPVNRCYFCKSNLYERIFSTTKSVIFSGTNVDDLDDYRPGLTAAKERKVQHPYVEAGISKSDIYQLATAFKLTELQSLPAQPCLASRIETGIQVSKQDMRFIDNIENQTRAYFPNLQHIRCRITHQGVMIELDHLPEQKILNQFTTYITPTCRKKGYKLLGVRPYKKGAAFLTNNPHSMPAQVIAIKEVRA</sequence>
<dbReference type="AlphaFoldDB" id="A0A2S0VXU3"/>
<evidence type="ECO:0000256" key="1">
    <source>
        <dbReference type="PIRSR" id="PIRSR006661-1"/>
    </source>
</evidence>
<proteinExistence type="predicted"/>
<dbReference type="SUPFAM" id="SSF52402">
    <property type="entry name" value="Adenine nucleotide alpha hydrolases-like"/>
    <property type="match status" value="1"/>
</dbReference>
<dbReference type="Proteomes" id="UP000244441">
    <property type="component" value="Chromosome"/>
</dbReference>
<dbReference type="PANTHER" id="PTHR43169:SF2">
    <property type="entry name" value="NAD_GMP SYNTHASE DOMAIN-CONTAINING PROTEIN"/>
    <property type="match status" value="1"/>
</dbReference>
<dbReference type="GO" id="GO:0016783">
    <property type="term" value="F:sulfurtransferase activity"/>
    <property type="evidence" value="ECO:0007669"/>
    <property type="project" value="InterPro"/>
</dbReference>